<dbReference type="PANTHER" id="PTHR22883">
    <property type="entry name" value="ZINC FINGER DHHC DOMAIN CONTAINING PROTEIN"/>
    <property type="match status" value="1"/>
</dbReference>
<dbReference type="OMA" id="AVFLIWH"/>
<feature type="compositionally biased region" description="Polar residues" evidence="9">
    <location>
        <begin position="152"/>
        <end position="167"/>
    </location>
</feature>
<dbReference type="GO" id="GO:0006612">
    <property type="term" value="P:protein targeting to membrane"/>
    <property type="evidence" value="ECO:0007669"/>
    <property type="project" value="TreeGrafter"/>
</dbReference>
<evidence type="ECO:0000256" key="8">
    <source>
        <dbReference type="RuleBase" id="RU079119"/>
    </source>
</evidence>
<comment type="catalytic activity">
    <reaction evidence="8">
        <text>L-cysteinyl-[protein] + hexadecanoyl-CoA = S-hexadecanoyl-L-cysteinyl-[protein] + CoA</text>
        <dbReference type="Rhea" id="RHEA:36683"/>
        <dbReference type="Rhea" id="RHEA-COMP:10131"/>
        <dbReference type="Rhea" id="RHEA-COMP:11032"/>
        <dbReference type="ChEBI" id="CHEBI:29950"/>
        <dbReference type="ChEBI" id="CHEBI:57287"/>
        <dbReference type="ChEBI" id="CHEBI:57379"/>
        <dbReference type="ChEBI" id="CHEBI:74151"/>
        <dbReference type="EC" id="2.3.1.225"/>
    </reaction>
</comment>
<dbReference type="OrthoDB" id="331948at2759"/>
<dbReference type="AlphaFoldDB" id="A0A803LCK2"/>
<gene>
    <name evidence="11" type="primary">LOC110684075</name>
</gene>
<keyword evidence="12" id="KW-1185">Reference proteome</keyword>
<feature type="transmembrane region" description="Helical" evidence="8">
    <location>
        <begin position="258"/>
        <end position="276"/>
    </location>
</feature>
<feature type="domain" description="Palmitoyltransferase DHHC" evidence="10">
    <location>
        <begin position="172"/>
        <end position="284"/>
    </location>
</feature>
<dbReference type="KEGG" id="cqi:110684075"/>
<dbReference type="Pfam" id="PF01529">
    <property type="entry name" value="DHHC"/>
    <property type="match status" value="1"/>
</dbReference>
<evidence type="ECO:0000256" key="7">
    <source>
        <dbReference type="ARBA" id="ARBA00023315"/>
    </source>
</evidence>
<dbReference type="Gramene" id="AUR62009591-RA">
    <property type="protein sequence ID" value="AUR62009591-RA:cds"/>
    <property type="gene ID" value="AUR62009591"/>
</dbReference>
<proteinExistence type="inferred from homology"/>
<evidence type="ECO:0000256" key="2">
    <source>
        <dbReference type="ARBA" id="ARBA00008574"/>
    </source>
</evidence>
<accession>A0A803LCK2</accession>
<dbReference type="EnsemblPlants" id="AUR62009591-RA">
    <property type="protein sequence ID" value="AUR62009591-RA:cds"/>
    <property type="gene ID" value="AUR62009591"/>
</dbReference>
<dbReference type="GeneID" id="110684075"/>
<feature type="transmembrane region" description="Helical" evidence="8">
    <location>
        <begin position="20"/>
        <end position="41"/>
    </location>
</feature>
<keyword evidence="7 8" id="KW-0012">Acyltransferase</keyword>
<evidence type="ECO:0000256" key="6">
    <source>
        <dbReference type="ARBA" id="ARBA00023136"/>
    </source>
</evidence>
<reference evidence="11" key="2">
    <citation type="submission" date="2021-03" db="UniProtKB">
        <authorList>
            <consortium name="EnsemblPlants"/>
        </authorList>
    </citation>
    <scope>IDENTIFICATION</scope>
</reference>
<comment type="similarity">
    <text evidence="2 8">Belongs to the DHHC palmitoyltransferase family.</text>
</comment>
<evidence type="ECO:0000256" key="1">
    <source>
        <dbReference type="ARBA" id="ARBA00004127"/>
    </source>
</evidence>
<keyword evidence="6 8" id="KW-0472">Membrane</keyword>
<evidence type="ECO:0000256" key="4">
    <source>
        <dbReference type="ARBA" id="ARBA00022692"/>
    </source>
</evidence>
<feature type="transmembrane region" description="Helical" evidence="8">
    <location>
        <begin position="79"/>
        <end position="100"/>
    </location>
</feature>
<dbReference type="EC" id="2.3.1.225" evidence="8"/>
<dbReference type="PROSITE" id="PS50216">
    <property type="entry name" value="DHHC"/>
    <property type="match status" value="1"/>
</dbReference>
<dbReference type="Proteomes" id="UP000596660">
    <property type="component" value="Unplaced"/>
</dbReference>
<comment type="subcellular location">
    <subcellularLocation>
        <location evidence="1">Endomembrane system</location>
        <topology evidence="1">Multi-pass membrane protein</topology>
    </subcellularLocation>
</comment>
<comment type="domain">
    <text evidence="8">The DHHC domain is required for palmitoyltransferase activity.</text>
</comment>
<name>A0A803LCK2_CHEQI</name>
<evidence type="ECO:0000256" key="9">
    <source>
        <dbReference type="SAM" id="MobiDB-lite"/>
    </source>
</evidence>
<protein>
    <recommendedName>
        <fullName evidence="8">S-acyltransferase</fullName>
        <ecNumber evidence="8">2.3.1.225</ecNumber>
    </recommendedName>
    <alternativeName>
        <fullName evidence="8">Palmitoyltransferase</fullName>
    </alternativeName>
</protein>
<dbReference type="RefSeq" id="XP_021716166.1">
    <property type="nucleotide sequence ID" value="XM_021860474.1"/>
</dbReference>
<dbReference type="InterPro" id="IPR001594">
    <property type="entry name" value="Palmitoyltrfase_DHHC"/>
</dbReference>
<evidence type="ECO:0000259" key="10">
    <source>
        <dbReference type="Pfam" id="PF01529"/>
    </source>
</evidence>
<keyword evidence="4 8" id="KW-0812">Transmembrane</keyword>
<organism evidence="11 12">
    <name type="scientific">Chenopodium quinoa</name>
    <name type="common">Quinoa</name>
    <dbReference type="NCBI Taxonomy" id="63459"/>
    <lineage>
        <taxon>Eukaryota</taxon>
        <taxon>Viridiplantae</taxon>
        <taxon>Streptophyta</taxon>
        <taxon>Embryophyta</taxon>
        <taxon>Tracheophyta</taxon>
        <taxon>Spermatophyta</taxon>
        <taxon>Magnoliopsida</taxon>
        <taxon>eudicotyledons</taxon>
        <taxon>Gunneridae</taxon>
        <taxon>Pentapetalae</taxon>
        <taxon>Caryophyllales</taxon>
        <taxon>Chenopodiaceae</taxon>
        <taxon>Chenopodioideae</taxon>
        <taxon>Atripliceae</taxon>
        <taxon>Chenopodium</taxon>
    </lineage>
</organism>
<dbReference type="PANTHER" id="PTHR22883:SF127">
    <property type="entry name" value="ZDHHC-TYPE PALMITOYLTRANSFERASE 3-RELATED"/>
    <property type="match status" value="1"/>
</dbReference>
<dbReference type="GO" id="GO:0019706">
    <property type="term" value="F:protein-cysteine S-palmitoyltransferase activity"/>
    <property type="evidence" value="ECO:0007669"/>
    <property type="project" value="UniProtKB-EC"/>
</dbReference>
<evidence type="ECO:0000256" key="5">
    <source>
        <dbReference type="ARBA" id="ARBA00022989"/>
    </source>
</evidence>
<feature type="transmembrane region" description="Helical" evidence="8">
    <location>
        <begin position="47"/>
        <end position="67"/>
    </location>
</feature>
<dbReference type="InterPro" id="IPR039859">
    <property type="entry name" value="PFA4/ZDH16/20/ERF2-like"/>
</dbReference>
<feature type="region of interest" description="Disordered" evidence="9">
    <location>
        <begin position="134"/>
        <end position="167"/>
    </location>
</feature>
<keyword evidence="3 8" id="KW-0808">Transferase</keyword>
<feature type="transmembrane region" description="Helical" evidence="8">
    <location>
        <begin position="106"/>
        <end position="123"/>
    </location>
</feature>
<evidence type="ECO:0000313" key="12">
    <source>
        <dbReference type="Proteomes" id="UP000596660"/>
    </source>
</evidence>
<dbReference type="GO" id="GO:0005794">
    <property type="term" value="C:Golgi apparatus"/>
    <property type="evidence" value="ECO:0007669"/>
    <property type="project" value="TreeGrafter"/>
</dbReference>
<sequence>MAGLKDENGRKKSPGLTFRCIVSCISGIITQFSLLFIPYFFPQFSLLLQFLLSAAVLAIAIGLCQFIKLLLRIHASAPVFVFFHTIFFWVVYISVISQAVSILSNVVFNAELAILLIGFLRILSSDPGFVCHDSPSSVEGSNSEDGHHLEEVSSTTRSTSLHNSSDMTSLSSRRTRYCRICKAYVIGFDHHCPAFGNCIGQRNLRLFMSLLIIFIIIEAYYTMLSHQWINRNLILTERASKIQYSLVLSTMNFSLLQVLWQVAFFAWHVYCVCFNIRTEEWINWRRYPEFHVIVQPMPDQSLSDTRFKNPYDKGLFCNLKEFLLS</sequence>
<evidence type="ECO:0000313" key="11">
    <source>
        <dbReference type="EnsemblPlants" id="AUR62009591-RA:cds"/>
    </source>
</evidence>
<reference evidence="11" key="1">
    <citation type="journal article" date="2017" name="Nature">
        <title>The genome of Chenopodium quinoa.</title>
        <authorList>
            <person name="Jarvis D.E."/>
            <person name="Ho Y.S."/>
            <person name="Lightfoot D.J."/>
            <person name="Schmoeckel S.M."/>
            <person name="Li B."/>
            <person name="Borm T.J.A."/>
            <person name="Ohyanagi H."/>
            <person name="Mineta K."/>
            <person name="Michell C.T."/>
            <person name="Saber N."/>
            <person name="Kharbatia N.M."/>
            <person name="Rupper R.R."/>
            <person name="Sharp A.R."/>
            <person name="Dally N."/>
            <person name="Boughton B.A."/>
            <person name="Woo Y.H."/>
            <person name="Gao G."/>
            <person name="Schijlen E.G.W.M."/>
            <person name="Guo X."/>
            <person name="Momin A.A."/>
            <person name="Negrao S."/>
            <person name="Al-Babili S."/>
            <person name="Gehring C."/>
            <person name="Roessner U."/>
            <person name="Jung C."/>
            <person name="Murphy K."/>
            <person name="Arold S.T."/>
            <person name="Gojobori T."/>
            <person name="van der Linden C.G."/>
            <person name="van Loo E.N."/>
            <person name="Jellen E.N."/>
            <person name="Maughan P.J."/>
            <person name="Tester M."/>
        </authorList>
    </citation>
    <scope>NUCLEOTIDE SEQUENCE [LARGE SCALE GENOMIC DNA]</scope>
    <source>
        <strain evidence="11">cv. PI 614886</strain>
    </source>
</reference>
<feature type="transmembrane region" description="Helical" evidence="8">
    <location>
        <begin position="204"/>
        <end position="223"/>
    </location>
</feature>
<dbReference type="GO" id="GO:0005783">
    <property type="term" value="C:endoplasmic reticulum"/>
    <property type="evidence" value="ECO:0007669"/>
    <property type="project" value="TreeGrafter"/>
</dbReference>
<keyword evidence="5 8" id="KW-1133">Transmembrane helix</keyword>
<evidence type="ECO:0000256" key="3">
    <source>
        <dbReference type="ARBA" id="ARBA00022679"/>
    </source>
</evidence>
<feature type="compositionally biased region" description="Polar residues" evidence="9">
    <location>
        <begin position="134"/>
        <end position="143"/>
    </location>
</feature>